<dbReference type="EMBL" id="CP073581">
    <property type="protein sequence ID" value="QUJ76035.1"/>
    <property type="molecule type" value="Genomic_DNA"/>
</dbReference>
<sequence>MQHLDTVEVGTATYLLAAQFGTEGISSYRMDNATGALTHVDDIGAAQGLGINAPTDFETVTAFGKTWVIMGSAGTSMLNVLELEADGTLTAADQIMDTRETRFGGVQSVTATEVDGHVFVVAGGADDGLSLFTLMPDGRLIHLETIEHTPGAGLMNVGEIETSVVGGDLQIYVSSATDAGLTRFRVDLGDLGDVHRGDGDGAGTRSGGAGDDLMIAGQSDYLRGGDGDDILVGAQDARLSGGRGADRFVMSETGGSSRILDFTAGEDILDLSSYVMLRSAAQVEVNSNASGARVSVRDTVIDIRSSNGMSLDRDDLFADEFQWPDRIPMLDRDPTQVFVPEIQPLPVPATTQRPMANTNAAEAVLPEIETSSPGAPTPSPVATPTPAPVPMPAAPSLQHPLCVTAVARQRPLRAERQATGLTAVAGTTGSSDATGRTN</sequence>
<reference evidence="2" key="1">
    <citation type="submission" date="2021-04" db="EMBL/GenBank/DDBJ databases">
        <title>Complete genome sequence for Sulfitobacter sp. strain JK7-1.</title>
        <authorList>
            <person name="Park S.-J."/>
        </authorList>
    </citation>
    <scope>NUCLEOTIDE SEQUENCE</scope>
    <source>
        <strain evidence="2">JK7-1</strain>
    </source>
</reference>
<accession>A0A975JDE8</accession>
<feature type="region of interest" description="Disordered" evidence="1">
    <location>
        <begin position="413"/>
        <end position="438"/>
    </location>
</feature>
<dbReference type="Gene3D" id="2.130.10.10">
    <property type="entry name" value="YVTN repeat-like/Quinoprotein amine dehydrogenase"/>
    <property type="match status" value="1"/>
</dbReference>
<dbReference type="Gene3D" id="2.150.10.10">
    <property type="entry name" value="Serralysin-like metalloprotease, C-terminal"/>
    <property type="match status" value="1"/>
</dbReference>
<proteinExistence type="predicted"/>
<gene>
    <name evidence="2" type="ORF">KDD17_14045</name>
</gene>
<name>A0A975JDE8_9RHOB</name>
<protein>
    <recommendedName>
        <fullName evidence="4">Calcium-binding protein</fullName>
    </recommendedName>
</protein>
<dbReference type="KEGG" id="sual:KDD17_14045"/>
<dbReference type="AlphaFoldDB" id="A0A975JDE8"/>
<dbReference type="Proteomes" id="UP000683291">
    <property type="component" value="Chromosome 1"/>
</dbReference>
<dbReference type="InterPro" id="IPR011049">
    <property type="entry name" value="Serralysin-like_metalloprot_C"/>
</dbReference>
<organism evidence="2 3">
    <name type="scientific">Sulfitobacter albidus</name>
    <dbReference type="NCBI Taxonomy" id="2829501"/>
    <lineage>
        <taxon>Bacteria</taxon>
        <taxon>Pseudomonadati</taxon>
        <taxon>Pseudomonadota</taxon>
        <taxon>Alphaproteobacteria</taxon>
        <taxon>Rhodobacterales</taxon>
        <taxon>Roseobacteraceae</taxon>
        <taxon>Sulfitobacter</taxon>
    </lineage>
</organism>
<dbReference type="SUPFAM" id="SSF51120">
    <property type="entry name" value="beta-Roll"/>
    <property type="match status" value="1"/>
</dbReference>
<evidence type="ECO:0008006" key="4">
    <source>
        <dbReference type="Google" id="ProtNLM"/>
    </source>
</evidence>
<dbReference type="InterPro" id="IPR015943">
    <property type="entry name" value="WD40/YVTN_repeat-like_dom_sf"/>
</dbReference>
<evidence type="ECO:0000313" key="3">
    <source>
        <dbReference type="Proteomes" id="UP000683291"/>
    </source>
</evidence>
<keyword evidence="3" id="KW-1185">Reference proteome</keyword>
<dbReference type="PRINTS" id="PR00313">
    <property type="entry name" value="CABNDNGRPT"/>
</dbReference>
<evidence type="ECO:0000313" key="2">
    <source>
        <dbReference type="EMBL" id="QUJ76035.1"/>
    </source>
</evidence>
<dbReference type="RefSeq" id="WP_212704233.1">
    <property type="nucleotide sequence ID" value="NZ_CP073581.1"/>
</dbReference>
<evidence type="ECO:0000256" key="1">
    <source>
        <dbReference type="SAM" id="MobiDB-lite"/>
    </source>
</evidence>
<feature type="compositionally biased region" description="Low complexity" evidence="1">
    <location>
        <begin position="418"/>
        <end position="429"/>
    </location>
</feature>